<organism evidence="4 5">
    <name type="scientific">Microvenator marinus</name>
    <dbReference type="NCBI Taxonomy" id="2600177"/>
    <lineage>
        <taxon>Bacteria</taxon>
        <taxon>Deltaproteobacteria</taxon>
        <taxon>Bradymonadales</taxon>
        <taxon>Microvenatoraceae</taxon>
        <taxon>Microvenator</taxon>
    </lineage>
</organism>
<reference evidence="4 5" key="1">
    <citation type="submission" date="2019-08" db="EMBL/GenBank/DDBJ databases">
        <authorList>
            <person name="Liang Q."/>
        </authorList>
    </citation>
    <scope>NUCLEOTIDE SEQUENCE [LARGE SCALE GENOMIC DNA]</scope>
    <source>
        <strain evidence="4 5">V1718</strain>
    </source>
</reference>
<dbReference type="InterPro" id="IPR036280">
    <property type="entry name" value="Multihaem_cyt_sf"/>
</dbReference>
<feature type="chain" id="PRO_5023114533" description="Cytochrome c-552/4 domain-containing protein" evidence="2">
    <location>
        <begin position="24"/>
        <end position="576"/>
    </location>
</feature>
<dbReference type="Pfam" id="PF13435">
    <property type="entry name" value="Cytochrome_C554"/>
    <property type="match status" value="1"/>
</dbReference>
<dbReference type="Gene3D" id="3.60.21.10">
    <property type="match status" value="1"/>
</dbReference>
<dbReference type="RefSeq" id="WP_146958894.1">
    <property type="nucleotide sequence ID" value="NZ_CP042467.1"/>
</dbReference>
<dbReference type="InterPro" id="IPR029052">
    <property type="entry name" value="Metallo-depent_PP-like"/>
</dbReference>
<sequence>MTKLNKFFSCVLLLGLAIGFSGAACQKKAPETSNEETKEESVASPKENPTSAVTQEVIVPEDVGPEAPAIFMMTGLKGYTEPCGCTLDVMLGGIDRIVRYVEEAQKLMPASVLVDGGDVLFEYKKYDEEQIPQEKARVEVIVSGLKRLKPLFTVPGPRDMALGTEFYTTKIQEAGVAPRALNMKIDGTQLEGAFIHELGDQKIAFVPVAQPSLYEGIEGIEVQDLDLSGVIAELRPKADALILAAHGDLAWVKNTLKTYPEFDFGLVGHDPRQTDSADQVGDAFTLEPYDQGRYVGILKLYPKGEGRFTNARSGSKSELEAIDTQIAHVEKSIERLPPATPGEESPMLANLRNRLNDLEKRKTEIRNAKIDVPEGSPSFLWQSVGMLPGYRIDSEMEKVRKAYNRSLKELNLSVDREIVPVPEGEPEYIGSAQCATCHADAMTFWQKTAHAKAIKTLEDRDKDFDHSCVGCHVVGYEKPGGSVLGKLEYSATITGKDPSMKMEITKELENVGCENCHGPGSFHRFQPVGENGPQYIKKGSGVETCMECHVPEHSPRFNYDVYVREITGEGHQLSPQ</sequence>
<evidence type="ECO:0000256" key="2">
    <source>
        <dbReference type="SAM" id="SignalP"/>
    </source>
</evidence>
<evidence type="ECO:0000313" key="4">
    <source>
        <dbReference type="EMBL" id="QED27209.1"/>
    </source>
</evidence>
<dbReference type="SUPFAM" id="SSF56300">
    <property type="entry name" value="Metallo-dependent phosphatases"/>
    <property type="match status" value="1"/>
</dbReference>
<dbReference type="AlphaFoldDB" id="A0A5B8XUU6"/>
<proteinExistence type="predicted"/>
<keyword evidence="5" id="KW-1185">Reference proteome</keyword>
<dbReference type="EMBL" id="CP042467">
    <property type="protein sequence ID" value="QED27209.1"/>
    <property type="molecule type" value="Genomic_DNA"/>
</dbReference>
<dbReference type="Gene3D" id="1.10.1130.10">
    <property type="entry name" value="Flavocytochrome C3, Chain A"/>
    <property type="match status" value="1"/>
</dbReference>
<evidence type="ECO:0000256" key="1">
    <source>
        <dbReference type="SAM" id="MobiDB-lite"/>
    </source>
</evidence>
<protein>
    <recommendedName>
        <fullName evidence="3">Cytochrome c-552/4 domain-containing protein</fullName>
    </recommendedName>
</protein>
<keyword evidence="2" id="KW-0732">Signal</keyword>
<accession>A0A5B8XUU6</accession>
<dbReference type="SUPFAM" id="SSF48695">
    <property type="entry name" value="Multiheme cytochromes"/>
    <property type="match status" value="1"/>
</dbReference>
<gene>
    <name evidence="4" type="ORF">FRD01_08125</name>
</gene>
<dbReference type="PROSITE" id="PS51257">
    <property type="entry name" value="PROKAR_LIPOPROTEIN"/>
    <property type="match status" value="1"/>
</dbReference>
<dbReference type="KEGG" id="bbae:FRD01_08125"/>
<dbReference type="Proteomes" id="UP000321595">
    <property type="component" value="Chromosome"/>
</dbReference>
<evidence type="ECO:0000313" key="5">
    <source>
        <dbReference type="Proteomes" id="UP000321595"/>
    </source>
</evidence>
<name>A0A5B8XUU6_9DELT</name>
<feature type="signal peptide" evidence="2">
    <location>
        <begin position="1"/>
        <end position="23"/>
    </location>
</feature>
<dbReference type="OrthoDB" id="9814800at2"/>
<feature type="domain" description="Cytochrome c-552/4" evidence="3">
    <location>
        <begin position="433"/>
        <end position="518"/>
    </location>
</feature>
<dbReference type="InterPro" id="IPR023155">
    <property type="entry name" value="Cyt_c-552/4"/>
</dbReference>
<evidence type="ECO:0000259" key="3">
    <source>
        <dbReference type="Pfam" id="PF13435"/>
    </source>
</evidence>
<feature type="region of interest" description="Disordered" evidence="1">
    <location>
        <begin position="30"/>
        <end position="51"/>
    </location>
</feature>